<sequence length="271" mass="28534">MSPTPSFRHPPTTSGPEHLRLFRTLRPMMHPIRRIAQSDRRSPHPDYPRSTSLRPPTSDLRPQVPAPLSLPSGTDITPILSVPFDQSASRDDDAHDTSPRGVAARVDDSISAAVATSTHVDEAAARVTFTSTRIPTSSKTSFDMLLEAAELSADSDSSHSSGPTPASVAPVPTTPVPIATTVASKPAPATAGAPKPATAAVASKAAPKSKYKPNQNSTTARGLCAIQWSKENEGDGSDYSAYWKGLGEAGQAIWKERERKVKEAAAAALAA</sequence>
<dbReference type="AlphaFoldDB" id="A0AAD7BF72"/>
<evidence type="ECO:0000256" key="1">
    <source>
        <dbReference type="SAM" id="MobiDB-lite"/>
    </source>
</evidence>
<feature type="region of interest" description="Disordered" evidence="1">
    <location>
        <begin position="25"/>
        <end position="102"/>
    </location>
</feature>
<dbReference type="EMBL" id="JARKIF010000018">
    <property type="protein sequence ID" value="KAJ7619490.1"/>
    <property type="molecule type" value="Genomic_DNA"/>
</dbReference>
<proteinExistence type="predicted"/>
<feature type="compositionally biased region" description="Basic and acidic residues" evidence="1">
    <location>
        <begin position="36"/>
        <end position="47"/>
    </location>
</feature>
<accession>A0AAD7BF72</accession>
<organism evidence="2 3">
    <name type="scientific">Roridomyces roridus</name>
    <dbReference type="NCBI Taxonomy" id="1738132"/>
    <lineage>
        <taxon>Eukaryota</taxon>
        <taxon>Fungi</taxon>
        <taxon>Dikarya</taxon>
        <taxon>Basidiomycota</taxon>
        <taxon>Agaricomycotina</taxon>
        <taxon>Agaricomycetes</taxon>
        <taxon>Agaricomycetidae</taxon>
        <taxon>Agaricales</taxon>
        <taxon>Marasmiineae</taxon>
        <taxon>Mycenaceae</taxon>
        <taxon>Roridomyces</taxon>
    </lineage>
</organism>
<evidence type="ECO:0000313" key="2">
    <source>
        <dbReference type="EMBL" id="KAJ7619490.1"/>
    </source>
</evidence>
<feature type="compositionally biased region" description="Basic and acidic residues" evidence="1">
    <location>
        <begin position="88"/>
        <end position="98"/>
    </location>
</feature>
<comment type="caution">
    <text evidence="2">The sequence shown here is derived from an EMBL/GenBank/DDBJ whole genome shotgun (WGS) entry which is preliminary data.</text>
</comment>
<feature type="region of interest" description="Disordered" evidence="1">
    <location>
        <begin position="153"/>
        <end position="173"/>
    </location>
</feature>
<dbReference type="Proteomes" id="UP001221142">
    <property type="component" value="Unassembled WGS sequence"/>
</dbReference>
<gene>
    <name evidence="2" type="ORF">FB45DRAFT_1033345</name>
</gene>
<keyword evidence="3" id="KW-1185">Reference proteome</keyword>
<protein>
    <submittedName>
        <fullName evidence="2">Uncharacterized protein</fullName>
    </submittedName>
</protein>
<evidence type="ECO:0000313" key="3">
    <source>
        <dbReference type="Proteomes" id="UP001221142"/>
    </source>
</evidence>
<reference evidence="2" key="1">
    <citation type="submission" date="2023-03" db="EMBL/GenBank/DDBJ databases">
        <title>Massive genome expansion in bonnet fungi (Mycena s.s.) driven by repeated elements and novel gene families across ecological guilds.</title>
        <authorList>
            <consortium name="Lawrence Berkeley National Laboratory"/>
            <person name="Harder C.B."/>
            <person name="Miyauchi S."/>
            <person name="Viragh M."/>
            <person name="Kuo A."/>
            <person name="Thoen E."/>
            <person name="Andreopoulos B."/>
            <person name="Lu D."/>
            <person name="Skrede I."/>
            <person name="Drula E."/>
            <person name="Henrissat B."/>
            <person name="Morin E."/>
            <person name="Kohler A."/>
            <person name="Barry K."/>
            <person name="LaButti K."/>
            <person name="Morin E."/>
            <person name="Salamov A."/>
            <person name="Lipzen A."/>
            <person name="Mereny Z."/>
            <person name="Hegedus B."/>
            <person name="Baldrian P."/>
            <person name="Stursova M."/>
            <person name="Weitz H."/>
            <person name="Taylor A."/>
            <person name="Grigoriev I.V."/>
            <person name="Nagy L.G."/>
            <person name="Martin F."/>
            <person name="Kauserud H."/>
        </authorList>
    </citation>
    <scope>NUCLEOTIDE SEQUENCE</scope>
    <source>
        <strain evidence="2">9284</strain>
    </source>
</reference>
<name>A0AAD7BF72_9AGAR</name>